<dbReference type="OrthoDB" id="33766at10239"/>
<evidence type="ECO:0000313" key="1">
    <source>
        <dbReference type="EMBL" id="ATW59124.1"/>
    </source>
</evidence>
<dbReference type="Proteomes" id="UP000241392">
    <property type="component" value="Segment"/>
</dbReference>
<gene>
    <name evidence="1" type="ORF">PHIRE_GUSTAV_64</name>
</gene>
<proteinExistence type="predicted"/>
<protein>
    <submittedName>
        <fullName evidence="1">Uncharacterized protein</fullName>
    </submittedName>
</protein>
<dbReference type="EMBL" id="MG198784">
    <property type="protein sequence ID" value="ATW59124.1"/>
    <property type="molecule type" value="Genomic_DNA"/>
</dbReference>
<reference evidence="2" key="1">
    <citation type="submission" date="2017-10" db="EMBL/GenBank/DDBJ databases">
        <authorList>
            <person name="Banno H."/>
            <person name="Chua N.-H."/>
        </authorList>
    </citation>
    <scope>NUCLEOTIDE SEQUENCE [LARGE SCALE GENOMIC DNA]</scope>
</reference>
<sequence length="163" mass="18209">MSTVKPTLDIPHVRQTAYVHGRALVDTVTTRRGVGRHHVKLAAERYREDYPETEHGLTFDVEEIGHLPGTWGIYASAVPLLEPRELWDLGPVGALLKRLEAWGSPVLVRQFATSGTTRVTVHRDNTKTKTAYPALEAVKFRSQTMGHTRGLYGEFAYLGDADE</sequence>
<organism evidence="1 2">
    <name type="scientific">Gordonia phage Gustav</name>
    <dbReference type="NCBI Taxonomy" id="2047872"/>
    <lineage>
        <taxon>Viruses</taxon>
        <taxon>Duplodnaviria</taxon>
        <taxon>Heunggongvirae</taxon>
        <taxon>Uroviricota</taxon>
        <taxon>Caudoviricetes</taxon>
        <taxon>Gustavvirus</taxon>
        <taxon>Gustavvirus gustav</taxon>
    </lineage>
</organism>
<accession>A0A2H4PA78</accession>
<evidence type="ECO:0000313" key="2">
    <source>
        <dbReference type="Proteomes" id="UP000241392"/>
    </source>
</evidence>
<name>A0A2H4PA78_9CAUD</name>
<keyword evidence="2" id="KW-1185">Reference proteome</keyword>